<dbReference type="RefSeq" id="WP_095074782.1">
    <property type="nucleotide sequence ID" value="NZ_LT899436.1"/>
</dbReference>
<dbReference type="PANTHER" id="PTHR43731:SF14">
    <property type="entry name" value="PRESENILIN-ASSOCIATED RHOMBOID-LIKE PROTEIN, MITOCHONDRIAL"/>
    <property type="match status" value="1"/>
</dbReference>
<keyword evidence="5 7" id="KW-1133">Transmembrane helix</keyword>
<evidence type="ECO:0000259" key="8">
    <source>
        <dbReference type="Pfam" id="PF01694"/>
    </source>
</evidence>
<evidence type="ECO:0000256" key="3">
    <source>
        <dbReference type="ARBA" id="ARBA00022692"/>
    </source>
</evidence>
<feature type="transmembrane region" description="Helical" evidence="7">
    <location>
        <begin position="79"/>
        <end position="102"/>
    </location>
</feature>
<feature type="transmembrane region" description="Helical" evidence="7">
    <location>
        <begin position="109"/>
        <end position="128"/>
    </location>
</feature>
<evidence type="ECO:0000256" key="4">
    <source>
        <dbReference type="ARBA" id="ARBA00022801"/>
    </source>
</evidence>
<dbReference type="Proteomes" id="UP000215214">
    <property type="component" value="Chromosome TJEJU"/>
</dbReference>
<dbReference type="OrthoDB" id="9807874at2"/>
<dbReference type="PANTHER" id="PTHR43731">
    <property type="entry name" value="RHOMBOID PROTEASE"/>
    <property type="match status" value="1"/>
</dbReference>
<dbReference type="InterPro" id="IPR046483">
    <property type="entry name" value="DUF6576"/>
</dbReference>
<dbReference type="InterPro" id="IPR050925">
    <property type="entry name" value="Rhomboid_protease_S54"/>
</dbReference>
<feature type="transmembrane region" description="Helical" evidence="7">
    <location>
        <begin position="134"/>
        <end position="155"/>
    </location>
</feature>
<feature type="domain" description="Peptidase S54 rhomboid" evidence="8">
    <location>
        <begin position="43"/>
        <end position="185"/>
    </location>
</feature>
<dbReference type="InterPro" id="IPR022764">
    <property type="entry name" value="Peptidase_S54_rhomboid_dom"/>
</dbReference>
<feature type="domain" description="DUF6576" evidence="9">
    <location>
        <begin position="233"/>
        <end position="277"/>
    </location>
</feature>
<sequence length="277" mass="31186">MEKVQLFTLLLIGVTAFITNKGLKEFTFQDKFLFHVDKVFINKEYIRLISSGFLHVDWKHFAFNMITLYLFGSNLEDSIGAFLFFLIYLISLIGGNLFALYIHKNHSDYTAVGASGAVSGIVFAAIGLSPSMEVGFIILPFKFPAWLYAIGYVLYSIYGITSKRDNIGHEAHLGGAIIGLLTAIAIEPEVINTNFLTIALALIPTSIFLFLLIIKPHILLLNDPFKDAPKNITIDDKFNEIKVAKQEEIDSILDKINQKGYKNLTQREKERLDELSK</sequence>
<dbReference type="SUPFAM" id="SSF144091">
    <property type="entry name" value="Rhomboid-like"/>
    <property type="match status" value="1"/>
</dbReference>
<keyword evidence="3 7" id="KW-0812">Transmembrane</keyword>
<evidence type="ECO:0000256" key="2">
    <source>
        <dbReference type="ARBA" id="ARBA00009045"/>
    </source>
</evidence>
<evidence type="ECO:0000256" key="6">
    <source>
        <dbReference type="ARBA" id="ARBA00023136"/>
    </source>
</evidence>
<comment type="subcellular location">
    <subcellularLocation>
        <location evidence="1">Membrane</location>
        <topology evidence="1">Multi-pass membrane protein</topology>
    </subcellularLocation>
</comment>
<comment type="similarity">
    <text evidence="2">Belongs to the peptidase S54 family.</text>
</comment>
<dbReference type="KEGG" id="tje:TJEJU_3956"/>
<dbReference type="GO" id="GO:0004252">
    <property type="term" value="F:serine-type endopeptidase activity"/>
    <property type="evidence" value="ECO:0007669"/>
    <property type="project" value="InterPro"/>
</dbReference>
<proteinExistence type="inferred from homology"/>
<protein>
    <submittedName>
        <fullName evidence="10">Uncharacterized protein</fullName>
    </submittedName>
</protein>
<evidence type="ECO:0000256" key="7">
    <source>
        <dbReference type="SAM" id="Phobius"/>
    </source>
</evidence>
<evidence type="ECO:0000256" key="5">
    <source>
        <dbReference type="ARBA" id="ARBA00022989"/>
    </source>
</evidence>
<accession>A0A238UEV6</accession>
<evidence type="ECO:0000256" key="1">
    <source>
        <dbReference type="ARBA" id="ARBA00004141"/>
    </source>
</evidence>
<evidence type="ECO:0000313" key="11">
    <source>
        <dbReference type="Proteomes" id="UP000215214"/>
    </source>
</evidence>
<keyword evidence="11" id="KW-1185">Reference proteome</keyword>
<feature type="transmembrane region" description="Helical" evidence="7">
    <location>
        <begin position="167"/>
        <end position="186"/>
    </location>
</feature>
<dbReference type="EMBL" id="LT899436">
    <property type="protein sequence ID" value="SNR17585.1"/>
    <property type="molecule type" value="Genomic_DNA"/>
</dbReference>
<keyword evidence="6 7" id="KW-0472">Membrane</keyword>
<dbReference type="GO" id="GO:0016020">
    <property type="term" value="C:membrane"/>
    <property type="evidence" value="ECO:0007669"/>
    <property type="project" value="UniProtKB-SubCell"/>
</dbReference>
<organism evidence="10 11">
    <name type="scientific">Tenacibaculum jejuense</name>
    <dbReference type="NCBI Taxonomy" id="584609"/>
    <lineage>
        <taxon>Bacteria</taxon>
        <taxon>Pseudomonadati</taxon>
        <taxon>Bacteroidota</taxon>
        <taxon>Flavobacteriia</taxon>
        <taxon>Flavobacteriales</taxon>
        <taxon>Flavobacteriaceae</taxon>
        <taxon>Tenacibaculum</taxon>
    </lineage>
</organism>
<name>A0A238UEV6_9FLAO</name>
<gene>
    <name evidence="10" type="ORF">TJEJU_3956</name>
</gene>
<dbReference type="InterPro" id="IPR035952">
    <property type="entry name" value="Rhomboid-like_sf"/>
</dbReference>
<dbReference type="Pfam" id="PF01694">
    <property type="entry name" value="Rhomboid"/>
    <property type="match status" value="1"/>
</dbReference>
<dbReference type="AlphaFoldDB" id="A0A238UEV6"/>
<feature type="transmembrane region" description="Helical" evidence="7">
    <location>
        <begin position="192"/>
        <end position="214"/>
    </location>
</feature>
<dbReference type="Gene3D" id="1.20.1540.10">
    <property type="entry name" value="Rhomboid-like"/>
    <property type="match status" value="1"/>
</dbReference>
<dbReference type="Pfam" id="PF20216">
    <property type="entry name" value="DUF6576"/>
    <property type="match status" value="1"/>
</dbReference>
<evidence type="ECO:0000259" key="9">
    <source>
        <dbReference type="Pfam" id="PF20216"/>
    </source>
</evidence>
<keyword evidence="4" id="KW-0378">Hydrolase</keyword>
<evidence type="ECO:0000313" key="10">
    <source>
        <dbReference type="EMBL" id="SNR17585.1"/>
    </source>
</evidence>
<reference evidence="10 11" key="1">
    <citation type="submission" date="2017-07" db="EMBL/GenBank/DDBJ databases">
        <authorList>
            <person name="Sun Z.S."/>
            <person name="Albrecht U."/>
            <person name="Echele G."/>
            <person name="Lee C.C."/>
        </authorList>
    </citation>
    <scope>NUCLEOTIDE SEQUENCE [LARGE SCALE GENOMIC DNA]</scope>
    <source>
        <strain evidence="11">type strain: KCTC 22618</strain>
    </source>
</reference>